<dbReference type="InterPro" id="IPR011055">
    <property type="entry name" value="Dup_hybrid_motif"/>
</dbReference>
<dbReference type="PANTHER" id="PTHR21666:SF270">
    <property type="entry name" value="MUREIN HYDROLASE ACTIVATOR ENVC"/>
    <property type="match status" value="1"/>
</dbReference>
<dbReference type="InterPro" id="IPR050570">
    <property type="entry name" value="Cell_wall_metabolism_enzyme"/>
</dbReference>
<evidence type="ECO:0000256" key="1">
    <source>
        <dbReference type="SAM" id="MobiDB-lite"/>
    </source>
</evidence>
<dbReference type="RefSeq" id="WP_015556558.1">
    <property type="nucleotide sequence ID" value="NC_021038.1"/>
</dbReference>
<accession>A0AB94IXD4</accession>
<dbReference type="PANTHER" id="PTHR21666">
    <property type="entry name" value="PEPTIDASE-RELATED"/>
    <property type="match status" value="1"/>
</dbReference>
<dbReference type="Pfam" id="PF01551">
    <property type="entry name" value="Peptidase_M23"/>
    <property type="match status" value="1"/>
</dbReference>
<protein>
    <submittedName>
        <fullName evidence="3">Membrane proteins related to metalloendopeptidases</fullName>
    </submittedName>
</protein>
<name>A0AB94IXD4_9BACT</name>
<dbReference type="KEGG" id="sbr:SY1_12940"/>
<sequence length="414" mass="43402">MSTNRKRKRGLFLAGALYAAAALLVLLTCCVREACAARWESLTLSDDVAGGLESLDKFCLLHDLSSADVLWANNCTVSDLAPGKVLYLPKSRTDVLSLWQHQGAWQPKALVKTTSAAVAERARGASGVPPVSASLRPTPPAPQATGTKPAPPPEGGKTSPVAPQGAPNKAPAPPSLKDAVAGRPAQDGKRETPATGKVTKDKNADGKDGSGKKQAKAAPLLLLSPDGDSGTGPMRLVISGDSVAIVRLPKSAAPRTPSMADLNRSFLFPTFPETPPSEDAHPSVGLRGKKMLWPVNGAVSSGFGKRGSRKHDGIDIPMPAGTVIRVAKDGVVARTGTNKTPCYSGYGNFVLVNHGNGLQTLYAHCQKVTVKVGQKLQEGQIIANVGRTGRATTNHLHFEVRVNGKPVNPVLYLR</sequence>
<dbReference type="AlphaFoldDB" id="A0AB94IXD4"/>
<dbReference type="EMBL" id="FP929056">
    <property type="protein sequence ID" value="CBL28411.1"/>
    <property type="molecule type" value="Genomic_DNA"/>
</dbReference>
<dbReference type="Proteomes" id="UP000008957">
    <property type="component" value="Chromosome"/>
</dbReference>
<evidence type="ECO:0000259" key="2">
    <source>
        <dbReference type="Pfam" id="PF01551"/>
    </source>
</evidence>
<proteinExistence type="predicted"/>
<keyword evidence="4" id="KW-1185">Reference proteome</keyword>
<feature type="region of interest" description="Disordered" evidence="1">
    <location>
        <begin position="121"/>
        <end position="230"/>
    </location>
</feature>
<gene>
    <name evidence="3" type="ORF">SY1_12940</name>
</gene>
<dbReference type="GO" id="GO:0004222">
    <property type="term" value="F:metalloendopeptidase activity"/>
    <property type="evidence" value="ECO:0007669"/>
    <property type="project" value="TreeGrafter"/>
</dbReference>
<dbReference type="Gene3D" id="2.70.70.10">
    <property type="entry name" value="Glucose Permease (Domain IIA)"/>
    <property type="match status" value="1"/>
</dbReference>
<evidence type="ECO:0000313" key="4">
    <source>
        <dbReference type="Proteomes" id="UP000008957"/>
    </source>
</evidence>
<evidence type="ECO:0000313" key="3">
    <source>
        <dbReference type="EMBL" id="CBL28411.1"/>
    </source>
</evidence>
<reference evidence="4" key="1">
    <citation type="submission" date="2010-03" db="EMBL/GenBank/DDBJ databases">
        <title>The genome sequence of Synergistetes sp. SGP1.</title>
        <authorList>
            <consortium name="metaHIT consortium -- http://www.metahit.eu/"/>
            <person name="Pajon A."/>
            <person name="Turner K."/>
            <person name="Parkhill J."/>
            <person name="Wade W."/>
            <person name="Vartoukian S."/>
        </authorList>
    </citation>
    <scope>NUCLEOTIDE SEQUENCE [LARGE SCALE GENOMIC DNA]</scope>
    <source>
        <strain evidence="4">SGP1</strain>
    </source>
</reference>
<dbReference type="SUPFAM" id="SSF51261">
    <property type="entry name" value="Duplicated hybrid motif"/>
    <property type="match status" value="1"/>
</dbReference>
<dbReference type="InterPro" id="IPR016047">
    <property type="entry name" value="M23ase_b-sheet_dom"/>
</dbReference>
<organism evidence="3 4">
    <name type="scientific">Fretibacterium fastidiosum</name>
    <dbReference type="NCBI Taxonomy" id="651822"/>
    <lineage>
        <taxon>Bacteria</taxon>
        <taxon>Thermotogati</taxon>
        <taxon>Synergistota</taxon>
        <taxon>Synergistia</taxon>
        <taxon>Synergistales</taxon>
        <taxon>Aminobacteriaceae</taxon>
        <taxon>Fretibacterium</taxon>
    </lineage>
</organism>
<reference evidence="3 4" key="2">
    <citation type="submission" date="2010-03" db="EMBL/GenBank/DDBJ databases">
        <authorList>
            <person name="Pajon A."/>
        </authorList>
    </citation>
    <scope>NUCLEOTIDE SEQUENCE [LARGE SCALE GENOMIC DNA]</scope>
    <source>
        <strain evidence="3 4">SGP1</strain>
    </source>
</reference>
<feature type="compositionally biased region" description="Basic and acidic residues" evidence="1">
    <location>
        <begin position="186"/>
        <end position="211"/>
    </location>
</feature>
<dbReference type="CDD" id="cd12797">
    <property type="entry name" value="M23_peptidase"/>
    <property type="match status" value="1"/>
</dbReference>
<feature type="domain" description="M23ase beta-sheet core" evidence="2">
    <location>
        <begin position="310"/>
        <end position="409"/>
    </location>
</feature>